<keyword evidence="1" id="KW-0482">Metalloprotease</keyword>
<feature type="compositionally biased region" description="Basic residues" evidence="2">
    <location>
        <begin position="198"/>
        <end position="207"/>
    </location>
</feature>
<feature type="compositionally biased region" description="Basic and acidic residues" evidence="2">
    <location>
        <begin position="333"/>
        <end position="346"/>
    </location>
</feature>
<dbReference type="Gene3D" id="3.40.50.300">
    <property type="entry name" value="P-loop containing nucleotide triphosphate hydrolases"/>
    <property type="match status" value="1"/>
</dbReference>
<feature type="domain" description="Peptidoglycan binding-like" evidence="4">
    <location>
        <begin position="45"/>
        <end position="100"/>
    </location>
</feature>
<comment type="caution">
    <text evidence="5">The sequence shown here is derived from an EMBL/GenBank/DDBJ whole genome shotgun (WGS) entry which is preliminary data.</text>
</comment>
<name>A0A815UB03_9BILA</name>
<dbReference type="Proteomes" id="UP000663891">
    <property type="component" value="Unassembled WGS sequence"/>
</dbReference>
<feature type="region of interest" description="Disordered" evidence="2">
    <location>
        <begin position="194"/>
        <end position="215"/>
    </location>
</feature>
<dbReference type="InterPro" id="IPR036366">
    <property type="entry name" value="PGBDSf"/>
</dbReference>
<dbReference type="GO" id="GO:0003677">
    <property type="term" value="F:DNA binding"/>
    <property type="evidence" value="ECO:0007669"/>
    <property type="project" value="TreeGrafter"/>
</dbReference>
<evidence type="ECO:0000256" key="2">
    <source>
        <dbReference type="SAM" id="MobiDB-lite"/>
    </source>
</evidence>
<dbReference type="OrthoDB" id="406838at2759"/>
<evidence type="ECO:0000259" key="4">
    <source>
        <dbReference type="Pfam" id="PF01471"/>
    </source>
</evidence>
<protein>
    <recommendedName>
        <fullName evidence="4">Peptidoglycan binding-like domain-containing protein</fullName>
    </recommendedName>
</protein>
<feature type="chain" id="PRO_5032689201" description="Peptidoglycan binding-like domain-containing protein" evidence="3">
    <location>
        <begin position="20"/>
        <end position="397"/>
    </location>
</feature>
<dbReference type="InterPro" id="IPR036365">
    <property type="entry name" value="PGBD-like_sf"/>
</dbReference>
<dbReference type="EMBL" id="CAJNON010002576">
    <property type="protein sequence ID" value="CAF1513441.1"/>
    <property type="molecule type" value="Genomic_DNA"/>
</dbReference>
<keyword evidence="1" id="KW-0645">Protease</keyword>
<gene>
    <name evidence="5" type="ORF">VCS650_LOCUS42897</name>
</gene>
<proteinExistence type="predicted"/>
<accession>A0A815UB03</accession>
<evidence type="ECO:0000313" key="6">
    <source>
        <dbReference type="Proteomes" id="UP000663891"/>
    </source>
</evidence>
<dbReference type="Gene3D" id="1.10.101.10">
    <property type="entry name" value="PGBD-like superfamily/PGBD"/>
    <property type="match status" value="1"/>
</dbReference>
<dbReference type="GO" id="GO:0008237">
    <property type="term" value="F:metallopeptidase activity"/>
    <property type="evidence" value="ECO:0007669"/>
    <property type="project" value="UniProtKB-KW"/>
</dbReference>
<dbReference type="PANTHER" id="PTHR23389:SF21">
    <property type="entry name" value="ATPASE FAMILY AAA DOMAIN-CONTAINING PROTEIN 5"/>
    <property type="match status" value="1"/>
</dbReference>
<dbReference type="AlphaFoldDB" id="A0A815UB03"/>
<feature type="region of interest" description="Disordered" evidence="2">
    <location>
        <begin position="323"/>
        <end position="374"/>
    </location>
</feature>
<reference evidence="5" key="1">
    <citation type="submission" date="2021-02" db="EMBL/GenBank/DDBJ databases">
        <authorList>
            <person name="Nowell W R."/>
        </authorList>
    </citation>
    <scope>NUCLEOTIDE SEQUENCE</scope>
</reference>
<dbReference type="InterPro" id="IPR027417">
    <property type="entry name" value="P-loop_NTPase"/>
</dbReference>
<dbReference type="GO" id="GO:0005634">
    <property type="term" value="C:nucleus"/>
    <property type="evidence" value="ECO:0007669"/>
    <property type="project" value="TreeGrafter"/>
</dbReference>
<keyword evidence="1" id="KW-0378">Hydrolase</keyword>
<feature type="signal peptide" evidence="3">
    <location>
        <begin position="1"/>
        <end position="19"/>
    </location>
</feature>
<organism evidence="5 6">
    <name type="scientific">Adineta steineri</name>
    <dbReference type="NCBI Taxonomy" id="433720"/>
    <lineage>
        <taxon>Eukaryota</taxon>
        <taxon>Metazoa</taxon>
        <taxon>Spiralia</taxon>
        <taxon>Gnathifera</taxon>
        <taxon>Rotifera</taxon>
        <taxon>Eurotatoria</taxon>
        <taxon>Bdelloidea</taxon>
        <taxon>Adinetida</taxon>
        <taxon>Adinetidae</taxon>
        <taxon>Adineta</taxon>
    </lineage>
</organism>
<evidence type="ECO:0000256" key="3">
    <source>
        <dbReference type="SAM" id="SignalP"/>
    </source>
</evidence>
<dbReference type="Pfam" id="PF01471">
    <property type="entry name" value="PG_binding_1"/>
    <property type="match status" value="1"/>
</dbReference>
<dbReference type="InterPro" id="IPR002477">
    <property type="entry name" value="Peptidoglycan-bd-like"/>
</dbReference>
<evidence type="ECO:0000256" key="1">
    <source>
        <dbReference type="ARBA" id="ARBA00023049"/>
    </source>
</evidence>
<dbReference type="PANTHER" id="PTHR23389">
    <property type="entry name" value="CHROMOSOME TRANSMISSION FIDELITY FACTOR 18"/>
    <property type="match status" value="1"/>
</dbReference>
<evidence type="ECO:0000313" key="5">
    <source>
        <dbReference type="EMBL" id="CAF1513441.1"/>
    </source>
</evidence>
<keyword evidence="3" id="KW-0732">Signal</keyword>
<sequence>MIVKSCFIILFLFFTLSYGKPIKGKTGKPHAKAPKVQSNTDALKFLNKFGYNQCSGSVDVKTKDEGPLCQSSFQTMIEHFQTLYRLPVTGRLDEKTVELMNKARCSLGDYPLAYSAFRPWPNSTLKWTLNNEAPKLGKDKTRSLIQEAFDQYEQLPWTEIYRPRHSKAYLGNHTKQIRRLNEWFLHWTKKLHNDKPQKTTRKGRKRVRDNDDNSDEDFIDDSNTIYYNRCQSKQEHPQIIFIHGSGTTSLVHALAEQHNFKVTEINGSQSRARAPLLKQLEQVTSHHYLSLKRCSSDTIVAHEAKLKEPISLPVKKKAKNERGTITSFFNSKKKSDNNDEHKENTSRRRSNSTKKSTAISTRQSKKKEQIQQTMTTENHLLSSVHVEKASLIFFDEV</sequence>
<dbReference type="SUPFAM" id="SSF47090">
    <property type="entry name" value="PGBD-like"/>
    <property type="match status" value="1"/>
</dbReference>